<dbReference type="EMBL" id="BAABHD010000030">
    <property type="protein sequence ID" value="GAA4458762.1"/>
    <property type="molecule type" value="Genomic_DNA"/>
</dbReference>
<protein>
    <submittedName>
        <fullName evidence="2">Uncharacterized protein</fullName>
    </submittedName>
</protein>
<sequence length="279" mass="32096">MLDMYKIILWGIAILLYVYAVGVTYVENDLSLGLVLAALSSLISPETEDNKKLFKDIPVWVRYLLGVIITVVCFYYFCKYNQPIKNIFIDTSKISNPVTKKTEYTIILMDIGAGYLLLFYIYFFSFFLYFIGILLIIDWGYLGILFIIHVFKKGFNKKNITSFKSPFSNINYHIFIYISVLIFILWFFFPSYKQILLQIKQFVFGTNVGISICKFSTCITRLSNVFISIGAAPSLAKIWSAFVSITSIWASFEGASNMFKFLTKKLNTESSQESKEVNS</sequence>
<accession>A0ABP8MZI4</accession>
<keyword evidence="1" id="KW-0472">Membrane</keyword>
<organism evidence="2 3">
    <name type="scientific">Nibrella saemangeumensis</name>
    <dbReference type="NCBI Taxonomy" id="1084526"/>
    <lineage>
        <taxon>Bacteria</taxon>
        <taxon>Pseudomonadati</taxon>
        <taxon>Bacteroidota</taxon>
        <taxon>Cytophagia</taxon>
        <taxon>Cytophagales</taxon>
        <taxon>Spirosomataceae</taxon>
        <taxon>Nibrella</taxon>
    </lineage>
</organism>
<evidence type="ECO:0000313" key="2">
    <source>
        <dbReference type="EMBL" id="GAA4458762.1"/>
    </source>
</evidence>
<feature type="transmembrane region" description="Helical" evidence="1">
    <location>
        <begin position="60"/>
        <end position="78"/>
    </location>
</feature>
<feature type="transmembrane region" description="Helical" evidence="1">
    <location>
        <begin position="172"/>
        <end position="189"/>
    </location>
</feature>
<feature type="transmembrane region" description="Helical" evidence="1">
    <location>
        <begin position="104"/>
        <end position="123"/>
    </location>
</feature>
<proteinExistence type="predicted"/>
<dbReference type="Proteomes" id="UP001501175">
    <property type="component" value="Unassembled WGS sequence"/>
</dbReference>
<gene>
    <name evidence="2" type="ORF">GCM10023189_31520</name>
</gene>
<evidence type="ECO:0000313" key="3">
    <source>
        <dbReference type="Proteomes" id="UP001501175"/>
    </source>
</evidence>
<keyword evidence="3" id="KW-1185">Reference proteome</keyword>
<keyword evidence="1" id="KW-0812">Transmembrane</keyword>
<name>A0ABP8MZI4_9BACT</name>
<feature type="transmembrane region" description="Helical" evidence="1">
    <location>
        <begin position="7"/>
        <end position="26"/>
    </location>
</feature>
<evidence type="ECO:0000256" key="1">
    <source>
        <dbReference type="SAM" id="Phobius"/>
    </source>
</evidence>
<keyword evidence="1" id="KW-1133">Transmembrane helix</keyword>
<comment type="caution">
    <text evidence="2">The sequence shown here is derived from an EMBL/GenBank/DDBJ whole genome shotgun (WGS) entry which is preliminary data.</text>
</comment>
<reference evidence="3" key="1">
    <citation type="journal article" date="2019" name="Int. J. Syst. Evol. Microbiol.">
        <title>The Global Catalogue of Microorganisms (GCM) 10K type strain sequencing project: providing services to taxonomists for standard genome sequencing and annotation.</title>
        <authorList>
            <consortium name="The Broad Institute Genomics Platform"/>
            <consortium name="The Broad Institute Genome Sequencing Center for Infectious Disease"/>
            <person name="Wu L."/>
            <person name="Ma J."/>
        </authorList>
    </citation>
    <scope>NUCLEOTIDE SEQUENCE [LARGE SCALE GENOMIC DNA]</scope>
    <source>
        <strain evidence="3">JCM 17927</strain>
    </source>
</reference>
<feature type="transmembrane region" description="Helical" evidence="1">
    <location>
        <begin position="129"/>
        <end position="151"/>
    </location>
</feature>